<proteinExistence type="predicted"/>
<evidence type="ECO:0000313" key="2">
    <source>
        <dbReference type="Proteomes" id="UP001159428"/>
    </source>
</evidence>
<gene>
    <name evidence="1" type="ORF">PMEA_00024526</name>
</gene>
<reference evidence="1 2" key="1">
    <citation type="submission" date="2022-05" db="EMBL/GenBank/DDBJ databases">
        <authorList>
            <consortium name="Genoscope - CEA"/>
            <person name="William W."/>
        </authorList>
    </citation>
    <scope>NUCLEOTIDE SEQUENCE [LARGE SCALE GENOMIC DNA]</scope>
</reference>
<name>A0AAU9XJV4_9CNID</name>
<sequence length="133" mass="14841">GENGSTDCAWSFFLSLTSQKRTQFVCFSWPITEFVYPTRISYIRIHRSDGTVVFCVNVAITAGVIYPVGSLGPAIQFTTLLTFTEKESYYVTMDHGVIFCGAESPASTDPYTMRIKISTLQVHITDITNNYGQ</sequence>
<organism evidence="1 2">
    <name type="scientific">Pocillopora meandrina</name>
    <dbReference type="NCBI Taxonomy" id="46732"/>
    <lineage>
        <taxon>Eukaryota</taxon>
        <taxon>Metazoa</taxon>
        <taxon>Cnidaria</taxon>
        <taxon>Anthozoa</taxon>
        <taxon>Hexacorallia</taxon>
        <taxon>Scleractinia</taxon>
        <taxon>Astrocoeniina</taxon>
        <taxon>Pocilloporidae</taxon>
        <taxon>Pocillopora</taxon>
    </lineage>
</organism>
<dbReference type="EMBL" id="CALNXJ010000046">
    <property type="protein sequence ID" value="CAH3149845.1"/>
    <property type="molecule type" value="Genomic_DNA"/>
</dbReference>
<feature type="non-terminal residue" evidence="1">
    <location>
        <position position="1"/>
    </location>
</feature>
<dbReference type="AlphaFoldDB" id="A0AAU9XJV4"/>
<dbReference type="Proteomes" id="UP001159428">
    <property type="component" value="Unassembled WGS sequence"/>
</dbReference>
<accession>A0AAU9XJV4</accession>
<evidence type="ECO:0000313" key="1">
    <source>
        <dbReference type="EMBL" id="CAH3149845.1"/>
    </source>
</evidence>
<comment type="caution">
    <text evidence="1">The sequence shown here is derived from an EMBL/GenBank/DDBJ whole genome shotgun (WGS) entry which is preliminary data.</text>
</comment>
<keyword evidence="2" id="KW-1185">Reference proteome</keyword>
<protein>
    <submittedName>
        <fullName evidence="1">Uncharacterized protein</fullName>
    </submittedName>
</protein>